<feature type="region of interest" description="Disordered" evidence="3">
    <location>
        <begin position="636"/>
        <end position="1051"/>
    </location>
</feature>
<feature type="compositionally biased region" description="Polar residues" evidence="3">
    <location>
        <begin position="848"/>
        <end position="858"/>
    </location>
</feature>
<dbReference type="InterPro" id="IPR007587">
    <property type="entry name" value="SAPS"/>
</dbReference>
<feature type="compositionally biased region" description="Basic and acidic residues" evidence="3">
    <location>
        <begin position="427"/>
        <end position="439"/>
    </location>
</feature>
<reference evidence="4" key="1">
    <citation type="submission" date="2020-04" db="EMBL/GenBank/DDBJ databases">
        <authorList>
            <person name="Neveu A P."/>
        </authorList>
    </citation>
    <scope>NUCLEOTIDE SEQUENCE</scope>
    <source>
        <tissue evidence="4">Whole embryo</tissue>
    </source>
</reference>
<evidence type="ECO:0000256" key="2">
    <source>
        <dbReference type="ARBA" id="ARBA00023306"/>
    </source>
</evidence>
<keyword evidence="2" id="KW-0131">Cell cycle</keyword>
<name>A0A6F9DRR1_9ASCI</name>
<feature type="region of interest" description="Disordered" evidence="3">
    <location>
        <begin position="538"/>
        <end position="559"/>
    </location>
</feature>
<dbReference type="GO" id="GO:0005829">
    <property type="term" value="C:cytosol"/>
    <property type="evidence" value="ECO:0007669"/>
    <property type="project" value="TreeGrafter"/>
</dbReference>
<sequence>MFWTFATTSNMDTLLEKEDITLRELMDDDDILQECKGQNTKLVEFLSKSDVMEELVMLIITEPSSELDDGVKYKYPNIACELLTSDVPQMNEMLGDTESLRQKLFSFLETEPPLNPLLASFFSKVVGILLSRKPEPTLEFIKTKSDFLGSVLKHLGTSAIMDLLLRLVTCVEAVDLRAQVLSWLNENQLVERLIALIDPSVDENFHCNSAQSLCDIIRLSREHMYTMQESAQDDPLLNTLEKKETVQLLLKHMFDNGVCESVIVNGISVLLALLEIRRPAPFGFPEMAPELTQLDVERLACGVSKTLHGLSDRLPDFHKLLEQPPKRESMQCSFGELSPPLGNTRLHVGKLLSAILITNTHNINVQLSELQIFNALLDLFFFYEYNNFLHTQAVQCIQTVLSNVVTVTASPAPAYSSENESGNHNNEGSESRKEDEDIENPRKLAPLLTHLFEDCRLIQRILDAWEDNRIHETEAGGHRKGNMGHLTLITNQILENMEKGANAERIRHFIEGMPEEDQGRWQKFVAEPLAEINDKNSRELGGHNPMHFSSDDDADTDYSNIPFTSGSAQQAFTDYQLQQMTSNFIDQFGFTDGDFAEHDEPDKFNKINSIDFDIKADTNTPSQELFENVCQARLPHFGDSSDEEEENKDTFYSGEDGEEEWDENHITHSGAPFKYSGATPTIHVRPRTSSGDSTGSSSGDDEVEAPSPTTTITSIKIPDASEDMDTSNPQSGWTATFDDSDDTESSGSNSSNSTPSASPRADQTTTENSWDETQKNSSPSSTSKKGWANFDQFDKLTSVQEPTATTSESTPLPSRAADYAAPDSTSPEKEKQDTEADKADGVEAMSTEEVSNSASSKESPAVSAEQVKQDSEGVIDMEVQEQASATPNSSTETQGENSSVINPQSESAMDTDDGPTSTNTSAEVTNSSENQNSDNRPQQEVKSSDENLEVSSTTAPSVSTTSEPSSNESNPNTQNCDRTSSDEQTVQSTDSEAQNESPDEPSSTENSEQGADSVSNEVEQNVAKTKSAVDVQNSEVTSSTCDADVRMNGPV</sequence>
<dbReference type="GO" id="GO:0019903">
    <property type="term" value="F:protein phosphatase binding"/>
    <property type="evidence" value="ECO:0007669"/>
    <property type="project" value="InterPro"/>
</dbReference>
<feature type="compositionally biased region" description="Polar residues" evidence="3">
    <location>
        <begin position="881"/>
        <end position="936"/>
    </location>
</feature>
<feature type="region of interest" description="Disordered" evidence="3">
    <location>
        <begin position="413"/>
        <end position="439"/>
    </location>
</feature>
<dbReference type="PANTHER" id="PTHR12634">
    <property type="entry name" value="SIT4 YEAST -ASSOCIATING PROTEIN-RELATED"/>
    <property type="match status" value="1"/>
</dbReference>
<dbReference type="GO" id="GO:0005634">
    <property type="term" value="C:nucleus"/>
    <property type="evidence" value="ECO:0007669"/>
    <property type="project" value="TreeGrafter"/>
</dbReference>
<dbReference type="PANTHER" id="PTHR12634:SF8">
    <property type="entry name" value="FIERY MOUNTAIN, ISOFORM D"/>
    <property type="match status" value="1"/>
</dbReference>
<dbReference type="Pfam" id="PF04499">
    <property type="entry name" value="SAPS"/>
    <property type="match status" value="1"/>
</dbReference>
<evidence type="ECO:0000313" key="4">
    <source>
        <dbReference type="EMBL" id="CAB3265861.1"/>
    </source>
</evidence>
<feature type="compositionally biased region" description="Low complexity" evidence="3">
    <location>
        <begin position="706"/>
        <end position="715"/>
    </location>
</feature>
<feature type="compositionally biased region" description="Low complexity" evidence="3">
    <location>
        <begin position="416"/>
        <end position="426"/>
    </location>
</feature>
<accession>A0A6F9DRR1</accession>
<comment type="similarity">
    <text evidence="1">Belongs to the SAPS family.</text>
</comment>
<feature type="compositionally biased region" description="Low complexity" evidence="3">
    <location>
        <begin position="745"/>
        <end position="759"/>
    </location>
</feature>
<feature type="compositionally biased region" description="Polar residues" evidence="3">
    <location>
        <begin position="974"/>
        <end position="1041"/>
    </location>
</feature>
<gene>
    <name evidence="4" type="primary">Saps3</name>
</gene>
<evidence type="ECO:0000256" key="3">
    <source>
        <dbReference type="SAM" id="MobiDB-lite"/>
    </source>
</evidence>
<dbReference type="EMBL" id="LR789999">
    <property type="protein sequence ID" value="CAB3265861.1"/>
    <property type="molecule type" value="mRNA"/>
</dbReference>
<feature type="compositionally biased region" description="Low complexity" evidence="3">
    <location>
        <begin position="688"/>
        <end position="698"/>
    </location>
</feature>
<feature type="compositionally biased region" description="Basic and acidic residues" evidence="3">
    <location>
        <begin position="826"/>
        <end position="841"/>
    </location>
</feature>
<dbReference type="GO" id="GO:0019888">
    <property type="term" value="F:protein phosphatase regulator activity"/>
    <property type="evidence" value="ECO:0007669"/>
    <property type="project" value="TreeGrafter"/>
</dbReference>
<organism evidence="4">
    <name type="scientific">Phallusia mammillata</name>
    <dbReference type="NCBI Taxonomy" id="59560"/>
    <lineage>
        <taxon>Eukaryota</taxon>
        <taxon>Metazoa</taxon>
        <taxon>Chordata</taxon>
        <taxon>Tunicata</taxon>
        <taxon>Ascidiacea</taxon>
        <taxon>Phlebobranchia</taxon>
        <taxon>Ascidiidae</taxon>
        <taxon>Phallusia</taxon>
    </lineage>
</organism>
<protein>
    <submittedName>
        <fullName evidence="4">Serine/threonine-protein phosphatase 6 regulatory subunit 3</fullName>
    </submittedName>
</protein>
<dbReference type="AlphaFoldDB" id="A0A6F9DRR1"/>
<feature type="compositionally biased region" description="Polar residues" evidence="3">
    <location>
        <begin position="775"/>
        <end position="784"/>
    </location>
</feature>
<evidence type="ECO:0000256" key="1">
    <source>
        <dbReference type="ARBA" id="ARBA00006180"/>
    </source>
</evidence>
<feature type="compositionally biased region" description="Low complexity" evidence="3">
    <location>
        <begin position="949"/>
        <end position="973"/>
    </location>
</feature>
<feature type="compositionally biased region" description="Polar residues" evidence="3">
    <location>
        <begin position="795"/>
        <end position="812"/>
    </location>
</feature>
<proteinExistence type="evidence at transcript level"/>